<keyword evidence="1" id="KW-0812">Transmembrane</keyword>
<dbReference type="AlphaFoldDB" id="A0A6P6XUG8"/>
<evidence type="ECO:0000256" key="1">
    <source>
        <dbReference type="SAM" id="Phobius"/>
    </source>
</evidence>
<reference evidence="3" key="1">
    <citation type="submission" date="2025-08" db="UniProtKB">
        <authorList>
            <consortium name="RefSeq"/>
        </authorList>
    </citation>
    <scope>IDENTIFICATION</scope>
    <source>
        <strain evidence="3">Airmid</strain>
    </source>
</reference>
<proteinExistence type="predicted"/>
<dbReference type="InParanoid" id="A0A6P6XUG8"/>
<keyword evidence="2" id="KW-1185">Reference proteome</keyword>
<evidence type="ECO:0000313" key="3">
    <source>
        <dbReference type="RefSeq" id="XP_027196945.1"/>
    </source>
</evidence>
<accession>A0A6P6XUG8</accession>
<dbReference type="Proteomes" id="UP000515146">
    <property type="component" value="Unplaced"/>
</dbReference>
<keyword evidence="1" id="KW-0472">Membrane</keyword>
<organism evidence="2 3">
    <name type="scientific">Dermatophagoides pteronyssinus</name>
    <name type="common">European house dust mite</name>
    <dbReference type="NCBI Taxonomy" id="6956"/>
    <lineage>
        <taxon>Eukaryota</taxon>
        <taxon>Metazoa</taxon>
        <taxon>Ecdysozoa</taxon>
        <taxon>Arthropoda</taxon>
        <taxon>Chelicerata</taxon>
        <taxon>Arachnida</taxon>
        <taxon>Acari</taxon>
        <taxon>Acariformes</taxon>
        <taxon>Sarcoptiformes</taxon>
        <taxon>Astigmata</taxon>
        <taxon>Psoroptidia</taxon>
        <taxon>Analgoidea</taxon>
        <taxon>Pyroglyphidae</taxon>
        <taxon>Dermatophagoidinae</taxon>
        <taxon>Dermatophagoides</taxon>
    </lineage>
</organism>
<protein>
    <submittedName>
        <fullName evidence="3">Uncharacterized protein LOC113791375</fullName>
    </submittedName>
</protein>
<feature type="transmembrane region" description="Helical" evidence="1">
    <location>
        <begin position="134"/>
        <end position="155"/>
    </location>
</feature>
<dbReference type="RefSeq" id="XP_027196945.1">
    <property type="nucleotide sequence ID" value="XM_027341144.1"/>
</dbReference>
<feature type="transmembrane region" description="Helical" evidence="1">
    <location>
        <begin position="345"/>
        <end position="362"/>
    </location>
</feature>
<evidence type="ECO:0000313" key="2">
    <source>
        <dbReference type="Proteomes" id="UP000515146"/>
    </source>
</evidence>
<sequence length="464" mass="54213">MCMANIDNSIILHGSPKKQTGWDYIRYPYKSVYGLPNSLYCDESTRNKFNECEISFHRKWEIAVDHYFYETKKFCCFILETMNCELDVAKKCNEQYSKKLESNTRDTFKKVCDKIVGSNYGWHCWWTEKRIINAWIITGVILLVITVACVAGLIINKHIKNKKMEAVDKAMDNARLKTPTTTPLKRRRVPPKTTYVDKDLIKEYHKILKIKSQYDIWGGYFKESDENSKWYLKRFPYKPIYGIPDSLDCDQSIRQRFNECEILSHEEWDVSINEYLFITRRFCCFVWDSMHCEYNIAAKCDEDFSKKLKNITLESFEKACDIISATDGSFCCLFSLTFNKTFKNIVYVLTFIIMFIVISYRINDACNYAKKLKIMNNNNQNMSDGPTNFRNVRSKSISQFQFDNKTDTLNVRRTLSAPTLSVPPTPPPQPTSIVSIPTTVINQISGIIQPNNVDIFEKMLTKFL</sequence>
<gene>
    <name evidence="3" type="primary">LOC113791375</name>
</gene>
<name>A0A6P6XUG8_DERPT</name>
<dbReference type="KEGG" id="dpte:113791375"/>
<keyword evidence="1" id="KW-1133">Transmembrane helix</keyword>